<gene>
    <name evidence="2" type="ORF">V5N11_035130</name>
</gene>
<dbReference type="PANTHER" id="PTHR24414:SF148">
    <property type="entry name" value="F-BOX DOMAIN-CONTAINING PROTEIN"/>
    <property type="match status" value="1"/>
</dbReference>
<protein>
    <submittedName>
        <fullName evidence="2">F-box/kelch-repeat protein</fullName>
    </submittedName>
</protein>
<dbReference type="SUPFAM" id="SSF117281">
    <property type="entry name" value="Kelch motif"/>
    <property type="match status" value="1"/>
</dbReference>
<dbReference type="SUPFAM" id="SSF81383">
    <property type="entry name" value="F-box domain"/>
    <property type="match status" value="1"/>
</dbReference>
<dbReference type="InterPro" id="IPR015915">
    <property type="entry name" value="Kelch-typ_b-propeller"/>
</dbReference>
<dbReference type="AlphaFoldDB" id="A0ABD1AAA4"/>
<dbReference type="CDD" id="cd22152">
    <property type="entry name" value="F-box_AtAFR-like"/>
    <property type="match status" value="1"/>
</dbReference>
<reference evidence="2 3" key="1">
    <citation type="submission" date="2024-04" db="EMBL/GenBank/DDBJ databases">
        <title>Genome assembly C_amara_ONT_v2.</title>
        <authorList>
            <person name="Yant L."/>
            <person name="Moore C."/>
            <person name="Slenker M."/>
        </authorList>
    </citation>
    <scope>NUCLEOTIDE SEQUENCE [LARGE SCALE GENOMIC DNA]</scope>
    <source>
        <tissue evidence="2">Leaf</tissue>
    </source>
</reference>
<feature type="domain" description="F-box" evidence="1">
    <location>
        <begin position="27"/>
        <end position="67"/>
    </location>
</feature>
<dbReference type="Pfam" id="PF25210">
    <property type="entry name" value="Kelch_FKB95"/>
    <property type="match status" value="1"/>
</dbReference>
<dbReference type="InterPro" id="IPR050354">
    <property type="entry name" value="F-box/kelch-repeat_ARATH"/>
</dbReference>
<dbReference type="SMART" id="SM00256">
    <property type="entry name" value="FBOX"/>
    <property type="match status" value="1"/>
</dbReference>
<keyword evidence="3" id="KW-1185">Reference proteome</keyword>
<name>A0ABD1AAA4_CARAN</name>
<dbReference type="Gene3D" id="2.120.10.80">
    <property type="entry name" value="Kelch-type beta propeller"/>
    <property type="match status" value="1"/>
</dbReference>
<evidence type="ECO:0000313" key="3">
    <source>
        <dbReference type="Proteomes" id="UP001558713"/>
    </source>
</evidence>
<dbReference type="Proteomes" id="UP001558713">
    <property type="component" value="Unassembled WGS sequence"/>
</dbReference>
<dbReference type="InterPro" id="IPR001810">
    <property type="entry name" value="F-box_dom"/>
</dbReference>
<sequence length="410" mass="47043">MPWSSSNPSTMPMIGKDSSPVNIIPYLPDDLLLNCLARVSRLYYPILSLVSKRFCSLLTSPELYKTRTLLGSTESCLYVCLQSPHSSKPHWFALSRGPTRTPNPSSRWFIPCFSPFRIPRNRARTSSSGNLLVSVAAHNFGPMRRWISATVGSDIYIMVGGYTNHEPWARVLFFMDCRSHTWHKSPSMLVAKKKPLMNVVDGKIYVVETSTNCDFSNVIEVFDPKTQIWEHVLSPTCAEIRGTYIEKSFVFEGNFYLLLRDEFLRDKNVVYKPKENKWDVVGVGFKMLMARLFYSCVIDNVLYFWYPDSSFMLKWYDYEGGSWRDLKGLEELHKLPKLGFCCVSYGSKIVLLWEENVSSSGFTKKKMVWCAEIVLETHNGQEILGKVMWCDVVLTVPKSYPLKQLLVATI</sequence>
<dbReference type="EMBL" id="JBANAX010000552">
    <property type="protein sequence ID" value="KAL1203697.1"/>
    <property type="molecule type" value="Genomic_DNA"/>
</dbReference>
<evidence type="ECO:0000259" key="1">
    <source>
        <dbReference type="SMART" id="SM00256"/>
    </source>
</evidence>
<dbReference type="Pfam" id="PF00646">
    <property type="entry name" value="F-box"/>
    <property type="match status" value="1"/>
</dbReference>
<organism evidence="2 3">
    <name type="scientific">Cardamine amara subsp. amara</name>
    <dbReference type="NCBI Taxonomy" id="228776"/>
    <lineage>
        <taxon>Eukaryota</taxon>
        <taxon>Viridiplantae</taxon>
        <taxon>Streptophyta</taxon>
        <taxon>Embryophyta</taxon>
        <taxon>Tracheophyta</taxon>
        <taxon>Spermatophyta</taxon>
        <taxon>Magnoliopsida</taxon>
        <taxon>eudicotyledons</taxon>
        <taxon>Gunneridae</taxon>
        <taxon>Pentapetalae</taxon>
        <taxon>rosids</taxon>
        <taxon>malvids</taxon>
        <taxon>Brassicales</taxon>
        <taxon>Brassicaceae</taxon>
        <taxon>Cardamineae</taxon>
        <taxon>Cardamine</taxon>
    </lineage>
</organism>
<evidence type="ECO:0000313" key="2">
    <source>
        <dbReference type="EMBL" id="KAL1203697.1"/>
    </source>
</evidence>
<dbReference type="PANTHER" id="PTHR24414">
    <property type="entry name" value="F-BOX/KELCH-REPEAT PROTEIN SKIP4"/>
    <property type="match status" value="1"/>
</dbReference>
<accession>A0ABD1AAA4</accession>
<dbReference type="InterPro" id="IPR036047">
    <property type="entry name" value="F-box-like_dom_sf"/>
</dbReference>
<comment type="caution">
    <text evidence="2">The sequence shown here is derived from an EMBL/GenBank/DDBJ whole genome shotgun (WGS) entry which is preliminary data.</text>
</comment>
<proteinExistence type="predicted"/>
<dbReference type="InterPro" id="IPR057499">
    <property type="entry name" value="Kelch_FKB95"/>
</dbReference>